<sequence>MPKEIPLSTVSYFICGMVEYFMENADDTEERLKEIGYEVGIRMLEVYRFEREVHIPTLLYRVAFDLLPHVNNSDRRIEKSNTTDGTYIIMDMDGIFSRFMSVPQSWDAFCADSVVCGLLEAAFTASGHQADVVVFPRPTEKYPNRVVFQISCLK</sequence>
<keyword evidence="5" id="KW-0256">Endoplasmic reticulum</keyword>
<comment type="similarity">
    <text evidence="3">Belongs to the TRAPP small subunits family. BET3 subfamily.</text>
</comment>
<evidence type="ECO:0000256" key="7">
    <source>
        <dbReference type="ARBA" id="ARBA00023034"/>
    </source>
</evidence>
<evidence type="ECO:0000313" key="8">
    <source>
        <dbReference type="EMBL" id="KHN68897.1"/>
    </source>
</evidence>
<gene>
    <name evidence="8" type="ORF">M896_121200</name>
</gene>
<comment type="caution">
    <text evidence="8">The sequence shown here is derived from an EMBL/GenBank/DDBJ whole genome shotgun (WGS) entry which is preliminary data.</text>
</comment>
<dbReference type="Proteomes" id="UP000031056">
    <property type="component" value="Unassembled WGS sequence"/>
</dbReference>
<dbReference type="InterPro" id="IPR007194">
    <property type="entry name" value="TRAPP_component"/>
</dbReference>
<evidence type="ECO:0000313" key="9">
    <source>
        <dbReference type="Proteomes" id="UP000031056"/>
    </source>
</evidence>
<dbReference type="VEuPathDB" id="MicrosporidiaDB:M896_121200"/>
<dbReference type="HOGENOM" id="CLU_142964_0_0_1"/>
<dbReference type="GO" id="GO:0006888">
    <property type="term" value="P:endoplasmic reticulum to Golgi vesicle-mediated transport"/>
    <property type="evidence" value="ECO:0007669"/>
    <property type="project" value="TreeGrafter"/>
</dbReference>
<evidence type="ECO:0000256" key="4">
    <source>
        <dbReference type="ARBA" id="ARBA00022448"/>
    </source>
</evidence>
<dbReference type="EMBL" id="JOKQ01000012">
    <property type="protein sequence ID" value="KHN68897.1"/>
    <property type="molecule type" value="Genomic_DNA"/>
</dbReference>
<dbReference type="Gene3D" id="3.30.1380.20">
    <property type="entry name" value="Trafficking protein particle complex subunit 3"/>
    <property type="match status" value="1"/>
</dbReference>
<dbReference type="STRING" id="1354746.A0A0B2UIM5"/>
<evidence type="ECO:0000256" key="2">
    <source>
        <dbReference type="ARBA" id="ARBA00004555"/>
    </source>
</evidence>
<keyword evidence="4" id="KW-0813">Transport</keyword>
<dbReference type="GeneID" id="26262637"/>
<keyword evidence="7" id="KW-0333">Golgi apparatus</keyword>
<evidence type="ECO:0000256" key="3">
    <source>
        <dbReference type="ARBA" id="ARBA00006218"/>
    </source>
</evidence>
<dbReference type="InParanoid" id="A0A0B2UIM5"/>
<evidence type="ECO:0000256" key="6">
    <source>
        <dbReference type="ARBA" id="ARBA00022892"/>
    </source>
</evidence>
<dbReference type="SUPFAM" id="SSF111126">
    <property type="entry name" value="Ligand-binding domain in the NO signalling and Golgi transport"/>
    <property type="match status" value="1"/>
</dbReference>
<dbReference type="GO" id="GO:1990071">
    <property type="term" value="C:TRAPPII protein complex"/>
    <property type="evidence" value="ECO:0007669"/>
    <property type="project" value="TreeGrafter"/>
</dbReference>
<accession>A0A0B2UIM5</accession>
<reference evidence="8 9" key="1">
    <citation type="journal article" date="2014" name="MBio">
        <title>The Ordospora colligata genome; evolution of extreme reduction in microsporidia and host-to-parasite horizontal gene transfer.</title>
        <authorList>
            <person name="Pombert J.-F."/>
            <person name="Haag K.L."/>
            <person name="Beidas S."/>
            <person name="Ebert D."/>
            <person name="Keeling P.J."/>
        </authorList>
    </citation>
    <scope>NUCLEOTIDE SEQUENCE [LARGE SCALE GENOMIC DNA]</scope>
    <source>
        <strain evidence="8 9">OC4</strain>
    </source>
</reference>
<keyword evidence="6" id="KW-0931">ER-Golgi transport</keyword>
<dbReference type="Pfam" id="PF04051">
    <property type="entry name" value="TRAPP"/>
    <property type="match status" value="1"/>
</dbReference>
<dbReference type="GO" id="GO:1990072">
    <property type="term" value="C:TRAPPIII protein complex"/>
    <property type="evidence" value="ECO:0007669"/>
    <property type="project" value="TreeGrafter"/>
</dbReference>
<dbReference type="OrthoDB" id="10254842at2759"/>
<protein>
    <submittedName>
        <fullName evidence="8">Transport protein particle</fullName>
    </submittedName>
</protein>
<dbReference type="PANTHER" id="PTHR20902:SF0">
    <property type="entry name" value="TRAFFICKING PROTEIN PARTICLE COMPLEX SUBUNIT 5"/>
    <property type="match status" value="1"/>
</dbReference>
<dbReference type="InterPro" id="IPR024096">
    <property type="entry name" value="NO_sig/Golgi_transp_ligand-bd"/>
</dbReference>
<organism evidence="8 9">
    <name type="scientific">Ordospora colligata OC4</name>
    <dbReference type="NCBI Taxonomy" id="1354746"/>
    <lineage>
        <taxon>Eukaryota</taxon>
        <taxon>Fungi</taxon>
        <taxon>Fungi incertae sedis</taxon>
        <taxon>Microsporidia</taxon>
        <taxon>Ordosporidae</taxon>
        <taxon>Ordospora</taxon>
    </lineage>
</organism>
<name>A0A0B2UIM5_9MICR</name>
<dbReference type="GO" id="GO:1990070">
    <property type="term" value="C:TRAPPI protein complex"/>
    <property type="evidence" value="ECO:0007669"/>
    <property type="project" value="TreeGrafter"/>
</dbReference>
<proteinExistence type="inferred from homology"/>
<comment type="subcellular location">
    <subcellularLocation>
        <location evidence="1">Endoplasmic reticulum</location>
    </subcellularLocation>
    <subcellularLocation>
        <location evidence="2">Golgi apparatus</location>
    </subcellularLocation>
</comment>
<dbReference type="AlphaFoldDB" id="A0A0B2UIM5"/>
<dbReference type="InterPro" id="IPR016696">
    <property type="entry name" value="TRAPP-I_su5"/>
</dbReference>
<evidence type="ECO:0000256" key="1">
    <source>
        <dbReference type="ARBA" id="ARBA00004240"/>
    </source>
</evidence>
<dbReference type="RefSeq" id="XP_014562939.1">
    <property type="nucleotide sequence ID" value="XM_014707453.1"/>
</dbReference>
<keyword evidence="9" id="KW-1185">Reference proteome</keyword>
<evidence type="ECO:0000256" key="5">
    <source>
        <dbReference type="ARBA" id="ARBA00022824"/>
    </source>
</evidence>
<dbReference type="FunCoup" id="A0A0B2UIM5">
    <property type="interactions" value="62"/>
</dbReference>
<dbReference type="GO" id="GO:0005783">
    <property type="term" value="C:endoplasmic reticulum"/>
    <property type="evidence" value="ECO:0007669"/>
    <property type="project" value="UniProtKB-SubCell"/>
</dbReference>
<dbReference type="PANTHER" id="PTHR20902">
    <property type="entry name" value="41-2 PROTEIN ANTIGEN-RELATED"/>
    <property type="match status" value="1"/>
</dbReference>